<feature type="domain" description="Sushi" evidence="7">
    <location>
        <begin position="136"/>
        <end position="202"/>
    </location>
</feature>
<evidence type="ECO:0000259" key="7">
    <source>
        <dbReference type="PROSITE" id="PS50923"/>
    </source>
</evidence>
<dbReference type="SUPFAM" id="SSF57535">
    <property type="entry name" value="Complement control module/SCR domain"/>
    <property type="match status" value="3"/>
</dbReference>
<dbReference type="Gene3D" id="1.20.5.3730">
    <property type="match status" value="1"/>
</dbReference>
<accession>A0A6P7ZNF9</accession>
<dbReference type="FunFam" id="2.10.70.10:FF:000014">
    <property type="entry name" value="Membrane cofactor protein"/>
    <property type="match status" value="1"/>
</dbReference>
<evidence type="ECO:0000313" key="9">
    <source>
        <dbReference type="RefSeq" id="XP_030076581.1"/>
    </source>
</evidence>
<dbReference type="InterPro" id="IPR035976">
    <property type="entry name" value="Sushi/SCR/CCP_sf"/>
</dbReference>
<feature type="domain" description="Sushi" evidence="7">
    <location>
        <begin position="22"/>
        <end position="77"/>
    </location>
</feature>
<evidence type="ECO:0000256" key="2">
    <source>
        <dbReference type="ARBA" id="ARBA00022729"/>
    </source>
</evidence>
<dbReference type="SMART" id="SM00032">
    <property type="entry name" value="CCP"/>
    <property type="match status" value="3"/>
</dbReference>
<comment type="caution">
    <text evidence="5">Lacks conserved residue(s) required for the propagation of feature annotation.</text>
</comment>
<keyword evidence="2 6" id="KW-0732">Signal</keyword>
<keyword evidence="8" id="KW-1185">Reference proteome</keyword>
<name>A0A6P7ZNF9_9AMPH</name>
<feature type="chain" id="PRO_5027837020" evidence="6">
    <location>
        <begin position="26"/>
        <end position="247"/>
    </location>
</feature>
<keyword evidence="3" id="KW-0677">Repeat</keyword>
<dbReference type="AlphaFoldDB" id="A0A6P7ZNF9"/>
<dbReference type="InterPro" id="IPR000436">
    <property type="entry name" value="Sushi_SCR_CCP_dom"/>
</dbReference>
<dbReference type="Gene3D" id="2.10.70.10">
    <property type="entry name" value="Complement Module, domain 1"/>
    <property type="match status" value="3"/>
</dbReference>
<evidence type="ECO:0000256" key="5">
    <source>
        <dbReference type="PROSITE-ProRule" id="PRU00302"/>
    </source>
</evidence>
<dbReference type="CTD" id="725"/>
<feature type="signal peptide" evidence="6">
    <location>
        <begin position="1"/>
        <end position="25"/>
    </location>
</feature>
<dbReference type="PANTHER" id="PTHR45656:SF4">
    <property type="entry name" value="PROTEIN CBR-CLEC-78"/>
    <property type="match status" value="1"/>
</dbReference>
<dbReference type="Proteomes" id="UP000515156">
    <property type="component" value="Chromosome 12"/>
</dbReference>
<evidence type="ECO:0000256" key="6">
    <source>
        <dbReference type="SAM" id="SignalP"/>
    </source>
</evidence>
<evidence type="ECO:0000313" key="8">
    <source>
        <dbReference type="Proteomes" id="UP000515156"/>
    </source>
</evidence>
<keyword evidence="1 5" id="KW-0768">Sushi</keyword>
<protein>
    <submittedName>
        <fullName evidence="9">C4b-binding protein beta chain isoform X2</fullName>
    </submittedName>
</protein>
<evidence type="ECO:0000256" key="4">
    <source>
        <dbReference type="ARBA" id="ARBA00023157"/>
    </source>
</evidence>
<proteinExistence type="predicted"/>
<dbReference type="RefSeq" id="XP_030076581.1">
    <property type="nucleotide sequence ID" value="XM_030220721.1"/>
</dbReference>
<dbReference type="PROSITE" id="PS50923">
    <property type="entry name" value="SUSHI"/>
    <property type="match status" value="2"/>
</dbReference>
<dbReference type="InterPro" id="IPR051277">
    <property type="entry name" value="SEZ6_CSMD_C4BPB_Regulators"/>
</dbReference>
<dbReference type="CDD" id="cd00033">
    <property type="entry name" value="CCP"/>
    <property type="match status" value="2"/>
</dbReference>
<reference evidence="9" key="1">
    <citation type="submission" date="2025-08" db="UniProtKB">
        <authorList>
            <consortium name="RefSeq"/>
        </authorList>
    </citation>
    <scope>IDENTIFICATION</scope>
</reference>
<dbReference type="Pfam" id="PF00084">
    <property type="entry name" value="Sushi"/>
    <property type="match status" value="3"/>
</dbReference>
<evidence type="ECO:0000256" key="3">
    <source>
        <dbReference type="ARBA" id="ARBA00022737"/>
    </source>
</evidence>
<feature type="disulfide bond" evidence="5">
    <location>
        <begin position="173"/>
        <end position="200"/>
    </location>
</feature>
<gene>
    <name evidence="9" type="primary">C4BPB</name>
</gene>
<evidence type="ECO:0000256" key="1">
    <source>
        <dbReference type="ARBA" id="ARBA00022659"/>
    </source>
</evidence>
<organism evidence="8 9">
    <name type="scientific">Microcaecilia unicolor</name>
    <dbReference type="NCBI Taxonomy" id="1415580"/>
    <lineage>
        <taxon>Eukaryota</taxon>
        <taxon>Metazoa</taxon>
        <taxon>Chordata</taxon>
        <taxon>Craniata</taxon>
        <taxon>Vertebrata</taxon>
        <taxon>Euteleostomi</taxon>
        <taxon>Amphibia</taxon>
        <taxon>Gymnophiona</taxon>
        <taxon>Siphonopidae</taxon>
        <taxon>Microcaecilia</taxon>
    </lineage>
</organism>
<dbReference type="GeneID" id="115481520"/>
<dbReference type="PANTHER" id="PTHR45656">
    <property type="entry name" value="PROTEIN CBR-CLEC-78"/>
    <property type="match status" value="1"/>
</dbReference>
<sequence length="247" mass="27614">MMNKILPGLCLIQALVVALWAESCSEPPQVPNSVWNIDTSNGTKVTYRCTKGQLFGEQTLFCNASRQWHASPPVCKEACGKPRPIEHAKLQYPADEISVHAVGAKVHYACSLGYYATSGLTESICRHDFTWSDPALVCAPPSSHCMKPRVENGEITSEGKERYSAEDTVTFQCSAGFQLEGSPYVTCTENGGWKPELPKCMKYTTSNMKEFLYHGKKLEDLKPRLELYKLSLEIQKLELEIKQKQEA</sequence>
<keyword evidence="4 5" id="KW-1015">Disulfide bond</keyword>